<accession>A0A9P5HGR1</accession>
<comment type="caution">
    <text evidence="1">The sequence shown here is derived from an EMBL/GenBank/DDBJ whole genome shotgun (WGS) entry which is preliminary data.</text>
</comment>
<dbReference type="InterPro" id="IPR001128">
    <property type="entry name" value="Cyt_P450"/>
</dbReference>
<dbReference type="InterPro" id="IPR036396">
    <property type="entry name" value="Cyt_P450_sf"/>
</dbReference>
<dbReference type="GO" id="GO:0004497">
    <property type="term" value="F:monooxygenase activity"/>
    <property type="evidence" value="ECO:0007669"/>
    <property type="project" value="InterPro"/>
</dbReference>
<dbReference type="Pfam" id="PF00067">
    <property type="entry name" value="p450"/>
    <property type="match status" value="1"/>
</dbReference>
<evidence type="ECO:0000313" key="2">
    <source>
        <dbReference type="Proteomes" id="UP000722485"/>
    </source>
</evidence>
<dbReference type="SUPFAM" id="SSF48264">
    <property type="entry name" value="Cytochrome P450"/>
    <property type="match status" value="1"/>
</dbReference>
<evidence type="ECO:0000313" key="1">
    <source>
        <dbReference type="EMBL" id="KAF7555235.1"/>
    </source>
</evidence>
<protein>
    <submittedName>
        <fullName evidence="1">Uncharacterized protein</fullName>
    </submittedName>
</protein>
<dbReference type="AlphaFoldDB" id="A0A9P5HGR1"/>
<dbReference type="GO" id="GO:0005506">
    <property type="term" value="F:iron ion binding"/>
    <property type="evidence" value="ECO:0007669"/>
    <property type="project" value="InterPro"/>
</dbReference>
<dbReference type="GO" id="GO:0020037">
    <property type="term" value="F:heme binding"/>
    <property type="evidence" value="ECO:0007669"/>
    <property type="project" value="InterPro"/>
</dbReference>
<dbReference type="Proteomes" id="UP000722485">
    <property type="component" value="Unassembled WGS sequence"/>
</dbReference>
<sequence>MYSLSTLKRYEPYVDDCAEILKARLREAASGVKPGSWGSALDIGHWMQCYAFDVIGNITYSQRFGVLDAGEDSNGILRALDQTLLYGSIVGVYSWLHPIVYQIAQYFSGSGLSR</sequence>
<proteinExistence type="predicted"/>
<dbReference type="Gene3D" id="1.10.630.10">
    <property type="entry name" value="Cytochrome P450"/>
    <property type="match status" value="1"/>
</dbReference>
<dbReference type="OrthoDB" id="3934656at2759"/>
<dbReference type="EMBL" id="JAANBB010000022">
    <property type="protein sequence ID" value="KAF7555235.1"/>
    <property type="molecule type" value="Genomic_DNA"/>
</dbReference>
<gene>
    <name evidence="1" type="ORF">G7Z17_g2336</name>
</gene>
<name>A0A9P5HGR1_9HYPO</name>
<dbReference type="GO" id="GO:0016705">
    <property type="term" value="F:oxidoreductase activity, acting on paired donors, with incorporation or reduction of molecular oxygen"/>
    <property type="evidence" value="ECO:0007669"/>
    <property type="project" value="InterPro"/>
</dbReference>
<organism evidence="1 2">
    <name type="scientific">Cylindrodendrum hubeiense</name>
    <dbReference type="NCBI Taxonomy" id="595255"/>
    <lineage>
        <taxon>Eukaryota</taxon>
        <taxon>Fungi</taxon>
        <taxon>Dikarya</taxon>
        <taxon>Ascomycota</taxon>
        <taxon>Pezizomycotina</taxon>
        <taxon>Sordariomycetes</taxon>
        <taxon>Hypocreomycetidae</taxon>
        <taxon>Hypocreales</taxon>
        <taxon>Nectriaceae</taxon>
        <taxon>Cylindrodendrum</taxon>
    </lineage>
</organism>
<keyword evidence="2" id="KW-1185">Reference proteome</keyword>
<reference evidence="1" key="1">
    <citation type="submission" date="2020-03" db="EMBL/GenBank/DDBJ databases">
        <title>Draft Genome Sequence of Cylindrodendrum hubeiense.</title>
        <authorList>
            <person name="Buettner E."/>
            <person name="Kellner H."/>
        </authorList>
    </citation>
    <scope>NUCLEOTIDE SEQUENCE</scope>
    <source>
        <strain evidence="1">IHI 201604</strain>
    </source>
</reference>